<dbReference type="AlphaFoldDB" id="A0A916VG22"/>
<sequence length="806" mass="93428">MTNPEHNLEELNRETRRLQYVTDRIREQLTQVEALVHARRQDTEEIKRNFWDNITVNLTNETETIETYTSIQQEARVLAEQERSEREAERQLATLTRLADSPYFGRVDFREDGQGEAEPIYIGLASLVENDGETFLIYDWRAPISSLFYDHAPGKAGYETPEGEISGEMTLKRQYVIKNGKLINMFDTDVTIGDSLLQQALSQGASAQMKSIVATIQREQNRVIRDEKHRLLIVQGAAGSGKTSAALQRVAYLLYRYRGSLTADQIVLFSPNPLFNSYISHVLPELGEANMRQSTFQEYLQRRLRMFRLDIEDLYEQTEYVLAEREDPYHAVRLQAIKYKASPDFFALINRYVRLLEKKGMKFRDIRFRGRVLISGDEMEEVFYSDELRRYKLHERIDEWKKRIALRLQELEKVERRRKWVSEAINLLDDEAYRLAYEKLRETGRFKGDTFDDERREQAYLRKMVVEEHFAPLRKRLRKGLYIDYLTIYRNLFLDEELLRELMHGEGNGDEQGQDPSQGRGSGALPEGWEKFDELFQRALTDKKLLYEDATPLLYLKESIDGFTEHDNSVRHVLVDEAQDYSPFQFAVLRRLFPRARMTVLGDLNQAIYMQTAEINGFEELAELFAAGDREQVATIRLLRSYRSTKQIVELSKRLLPEAREVEPFHRDGPKPSLVSVKDGDDACRFAVDWAAGQLRAGRSNVGILTYTAKEAAEVSKQLQDQLEARLITTETTQLESGVSVLPAYLAKGIEFDAVLIWDASKYREADRKLLYTAFTRAMHELAVMYRQGDPGLLQPLLEEPAASMA</sequence>
<accession>A0A916VG22</accession>
<feature type="region of interest" description="Disordered" evidence="7">
    <location>
        <begin position="505"/>
        <end position="524"/>
    </location>
</feature>
<dbReference type="GO" id="GO:0043138">
    <property type="term" value="F:3'-5' DNA helicase activity"/>
    <property type="evidence" value="ECO:0007669"/>
    <property type="project" value="TreeGrafter"/>
</dbReference>
<dbReference type="Pfam" id="PF00580">
    <property type="entry name" value="UvrD-helicase"/>
    <property type="match status" value="1"/>
</dbReference>
<comment type="caution">
    <text evidence="9">The sequence shown here is derived from an EMBL/GenBank/DDBJ whole genome shotgun (WGS) entry which is preliminary data.</text>
</comment>
<keyword evidence="1 5" id="KW-0547">Nucleotide-binding</keyword>
<gene>
    <name evidence="9" type="primary">uvrD</name>
    <name evidence="9" type="ORF">PRECH8_22280</name>
</gene>
<protein>
    <submittedName>
        <fullName evidence="9">DNA helicase</fullName>
    </submittedName>
</protein>
<feature type="domain" description="UvrD-like helicase ATP-binding" evidence="8">
    <location>
        <begin position="215"/>
        <end position="645"/>
    </location>
</feature>
<feature type="coiled-coil region" evidence="6">
    <location>
        <begin position="71"/>
        <end position="98"/>
    </location>
</feature>
<keyword evidence="6" id="KW-0175">Coiled coil</keyword>
<dbReference type="EMBL" id="BMAQ01000030">
    <property type="protein sequence ID" value="GFR38932.1"/>
    <property type="molecule type" value="Genomic_DNA"/>
</dbReference>
<dbReference type="GO" id="GO:0005829">
    <property type="term" value="C:cytosol"/>
    <property type="evidence" value="ECO:0007669"/>
    <property type="project" value="TreeGrafter"/>
</dbReference>
<evidence type="ECO:0000256" key="1">
    <source>
        <dbReference type="ARBA" id="ARBA00022741"/>
    </source>
</evidence>
<dbReference type="InterPro" id="IPR027785">
    <property type="entry name" value="UvrD-like_helicase_C"/>
</dbReference>
<evidence type="ECO:0000256" key="7">
    <source>
        <dbReference type="SAM" id="MobiDB-lite"/>
    </source>
</evidence>
<dbReference type="GO" id="GO:0016787">
    <property type="term" value="F:hydrolase activity"/>
    <property type="evidence" value="ECO:0007669"/>
    <property type="project" value="UniProtKB-UniRule"/>
</dbReference>
<dbReference type="InterPro" id="IPR014016">
    <property type="entry name" value="UvrD-like_ATP-bd"/>
</dbReference>
<dbReference type="SUPFAM" id="SSF52540">
    <property type="entry name" value="P-loop containing nucleoside triphosphate hydrolases"/>
    <property type="match status" value="1"/>
</dbReference>
<feature type="binding site" evidence="5">
    <location>
        <begin position="236"/>
        <end position="243"/>
    </location>
    <ligand>
        <name>ATP</name>
        <dbReference type="ChEBI" id="CHEBI:30616"/>
    </ligand>
</feature>
<dbReference type="InterPro" id="IPR027417">
    <property type="entry name" value="P-loop_NTPase"/>
</dbReference>
<dbReference type="PROSITE" id="PS51198">
    <property type="entry name" value="UVRD_HELICASE_ATP_BIND"/>
    <property type="match status" value="1"/>
</dbReference>
<reference evidence="9" key="2">
    <citation type="journal article" date="2021" name="Data Brief">
        <title>Draft genome sequence data of the facultative, thermophilic, xylanolytic bacterium Paenibacillus sp. strain DA-C8.</title>
        <authorList>
            <person name="Chhe C."/>
            <person name="Uke A."/>
            <person name="Baramee S."/>
            <person name="Ungkulpasvich U."/>
            <person name="Tachaapaikoon C."/>
            <person name="Pason P."/>
            <person name="Waeonukul R."/>
            <person name="Ratanakhanokchai K."/>
            <person name="Kosugi A."/>
        </authorList>
    </citation>
    <scope>NUCLEOTIDE SEQUENCE</scope>
    <source>
        <strain evidence="9">DA-C8</strain>
    </source>
</reference>
<dbReference type="GO" id="GO:0003677">
    <property type="term" value="F:DNA binding"/>
    <property type="evidence" value="ECO:0007669"/>
    <property type="project" value="InterPro"/>
</dbReference>
<evidence type="ECO:0000256" key="4">
    <source>
        <dbReference type="ARBA" id="ARBA00022840"/>
    </source>
</evidence>
<dbReference type="PANTHER" id="PTHR11070:SF17">
    <property type="entry name" value="DNA HELICASE IV"/>
    <property type="match status" value="1"/>
</dbReference>
<dbReference type="GO" id="GO:0000725">
    <property type="term" value="P:recombinational repair"/>
    <property type="evidence" value="ECO:0007669"/>
    <property type="project" value="TreeGrafter"/>
</dbReference>
<keyword evidence="4 5" id="KW-0067">ATP-binding</keyword>
<dbReference type="InterPro" id="IPR048228">
    <property type="entry name" value="HelD_bacillota"/>
</dbReference>
<keyword evidence="10" id="KW-1185">Reference proteome</keyword>
<keyword evidence="3 5" id="KW-0347">Helicase</keyword>
<evidence type="ECO:0000313" key="9">
    <source>
        <dbReference type="EMBL" id="GFR38932.1"/>
    </source>
</evidence>
<evidence type="ECO:0000256" key="6">
    <source>
        <dbReference type="SAM" id="Coils"/>
    </source>
</evidence>
<organism evidence="9 10">
    <name type="scientific">Insulibacter thermoxylanivorax</name>
    <dbReference type="NCBI Taxonomy" id="2749268"/>
    <lineage>
        <taxon>Bacteria</taxon>
        <taxon>Bacillati</taxon>
        <taxon>Bacillota</taxon>
        <taxon>Bacilli</taxon>
        <taxon>Bacillales</taxon>
        <taxon>Paenibacillaceae</taxon>
        <taxon>Insulibacter</taxon>
    </lineage>
</organism>
<reference evidence="9" key="1">
    <citation type="submission" date="2020-08" db="EMBL/GenBank/DDBJ databases">
        <authorList>
            <person name="Uke A."/>
            <person name="Chhe C."/>
            <person name="Baramee S."/>
            <person name="Kosugi A."/>
        </authorList>
    </citation>
    <scope>NUCLEOTIDE SEQUENCE</scope>
    <source>
        <strain evidence="9">DA-C8</strain>
    </source>
</reference>
<dbReference type="InterPro" id="IPR000212">
    <property type="entry name" value="DNA_helicase_UvrD/REP"/>
</dbReference>
<evidence type="ECO:0000256" key="5">
    <source>
        <dbReference type="PROSITE-ProRule" id="PRU00560"/>
    </source>
</evidence>
<evidence type="ECO:0000256" key="2">
    <source>
        <dbReference type="ARBA" id="ARBA00022801"/>
    </source>
</evidence>
<dbReference type="PANTHER" id="PTHR11070">
    <property type="entry name" value="UVRD / RECB / PCRA DNA HELICASE FAMILY MEMBER"/>
    <property type="match status" value="1"/>
</dbReference>
<dbReference type="GO" id="GO:0005524">
    <property type="term" value="F:ATP binding"/>
    <property type="evidence" value="ECO:0007669"/>
    <property type="project" value="UniProtKB-UniRule"/>
</dbReference>
<dbReference type="RefSeq" id="WP_200967141.1">
    <property type="nucleotide sequence ID" value="NZ_BMAQ01000030.1"/>
</dbReference>
<name>A0A916VG22_9BACL</name>
<dbReference type="NCBIfam" id="NF041464">
    <property type="entry name" value="HelD_BACSU"/>
    <property type="match status" value="1"/>
</dbReference>
<dbReference type="Pfam" id="PF13538">
    <property type="entry name" value="UvrD_C_2"/>
    <property type="match status" value="1"/>
</dbReference>
<evidence type="ECO:0000313" key="10">
    <source>
        <dbReference type="Proteomes" id="UP000654993"/>
    </source>
</evidence>
<keyword evidence="2 5" id="KW-0378">Hydrolase</keyword>
<proteinExistence type="predicted"/>
<evidence type="ECO:0000256" key="3">
    <source>
        <dbReference type="ARBA" id="ARBA00022806"/>
    </source>
</evidence>
<dbReference type="Gene3D" id="3.40.50.300">
    <property type="entry name" value="P-loop containing nucleotide triphosphate hydrolases"/>
    <property type="match status" value="3"/>
</dbReference>
<dbReference type="Proteomes" id="UP000654993">
    <property type="component" value="Unassembled WGS sequence"/>
</dbReference>
<evidence type="ECO:0000259" key="8">
    <source>
        <dbReference type="PROSITE" id="PS51198"/>
    </source>
</evidence>